<dbReference type="Proteomes" id="UP000663823">
    <property type="component" value="Unassembled WGS sequence"/>
</dbReference>
<reference evidence="1" key="1">
    <citation type="submission" date="2021-02" db="EMBL/GenBank/DDBJ databases">
        <authorList>
            <person name="Nowell W R."/>
        </authorList>
    </citation>
    <scope>NUCLEOTIDE SEQUENCE</scope>
</reference>
<sequence>NSRTYLSSTSVPLEVDTISVHDDDAPTDIWSAVSKYLNK</sequence>
<dbReference type="AlphaFoldDB" id="A0A820GTV5"/>
<comment type="caution">
    <text evidence="1">The sequence shown here is derived from an EMBL/GenBank/DDBJ whole genome shotgun (WGS) entry which is preliminary data.</text>
</comment>
<evidence type="ECO:0000313" key="1">
    <source>
        <dbReference type="EMBL" id="CAF4282566.1"/>
    </source>
</evidence>
<gene>
    <name evidence="1" type="ORF">OTI717_LOCUS41467</name>
</gene>
<accession>A0A820GTV5</accession>
<evidence type="ECO:0000313" key="2">
    <source>
        <dbReference type="Proteomes" id="UP000663823"/>
    </source>
</evidence>
<organism evidence="1 2">
    <name type="scientific">Rotaria sordida</name>
    <dbReference type="NCBI Taxonomy" id="392033"/>
    <lineage>
        <taxon>Eukaryota</taxon>
        <taxon>Metazoa</taxon>
        <taxon>Spiralia</taxon>
        <taxon>Gnathifera</taxon>
        <taxon>Rotifera</taxon>
        <taxon>Eurotatoria</taxon>
        <taxon>Bdelloidea</taxon>
        <taxon>Philodinida</taxon>
        <taxon>Philodinidae</taxon>
        <taxon>Rotaria</taxon>
    </lineage>
</organism>
<protein>
    <submittedName>
        <fullName evidence="1">Uncharacterized protein</fullName>
    </submittedName>
</protein>
<proteinExistence type="predicted"/>
<feature type="non-terminal residue" evidence="1">
    <location>
        <position position="1"/>
    </location>
</feature>
<name>A0A820GTV5_9BILA</name>
<dbReference type="EMBL" id="CAJOAX010041407">
    <property type="protein sequence ID" value="CAF4282566.1"/>
    <property type="molecule type" value="Genomic_DNA"/>
</dbReference>